<dbReference type="PANTHER" id="PTHR21040:SF5">
    <property type="entry name" value="BETA-N-ACETYLHEXOSAMINIDASE"/>
    <property type="match status" value="1"/>
</dbReference>
<dbReference type="Ensembl" id="ENSLLET00000043055.1">
    <property type="protein sequence ID" value="ENSLLEP00000041392.1"/>
    <property type="gene ID" value="ENSLLEG00000026305.1"/>
</dbReference>
<dbReference type="InterPro" id="IPR017853">
    <property type="entry name" value="GH"/>
</dbReference>
<evidence type="ECO:0000256" key="2">
    <source>
        <dbReference type="ARBA" id="ARBA00006285"/>
    </source>
</evidence>
<proteinExistence type="inferred from homology"/>
<dbReference type="OrthoDB" id="10023921at2759"/>
<name>A0A8C5QUD5_9ANUR</name>
<keyword evidence="7" id="KW-1185">Reference proteome</keyword>
<dbReference type="SUPFAM" id="SSF51445">
    <property type="entry name" value="(Trans)glycosidases"/>
    <property type="match status" value="1"/>
</dbReference>
<dbReference type="PANTHER" id="PTHR21040">
    <property type="entry name" value="BCDNA.GH04120"/>
    <property type="match status" value="1"/>
</dbReference>
<comment type="catalytic activity">
    <reaction evidence="1">
        <text>Hydrolysis of terminal non-reducing N-acetyl-D-hexosamine residues in N-acetyl-beta-D-hexosaminides.</text>
        <dbReference type="EC" id="3.2.1.52"/>
    </reaction>
</comment>
<dbReference type="AlphaFoldDB" id="A0A8C5QUD5"/>
<dbReference type="Pfam" id="PF00728">
    <property type="entry name" value="Glyco_hydro_20"/>
    <property type="match status" value="1"/>
</dbReference>
<protein>
    <recommendedName>
        <fullName evidence="3">beta-N-acetylhexosaminidase</fullName>
        <ecNumber evidence="3">3.2.1.52</ecNumber>
    </recommendedName>
</protein>
<accession>A0A8C5QUD5</accession>
<feature type="domain" description="Glycoside hydrolase family 20 catalytic" evidence="5">
    <location>
        <begin position="18"/>
        <end position="198"/>
    </location>
</feature>
<dbReference type="GO" id="GO:0005975">
    <property type="term" value="P:carbohydrate metabolic process"/>
    <property type="evidence" value="ECO:0007669"/>
    <property type="project" value="InterPro"/>
</dbReference>
<evidence type="ECO:0000313" key="7">
    <source>
        <dbReference type="Proteomes" id="UP000694569"/>
    </source>
</evidence>
<evidence type="ECO:0000256" key="3">
    <source>
        <dbReference type="ARBA" id="ARBA00012663"/>
    </source>
</evidence>
<dbReference type="Gene3D" id="3.20.20.80">
    <property type="entry name" value="Glycosidases"/>
    <property type="match status" value="1"/>
</dbReference>
<dbReference type="InterPro" id="IPR015883">
    <property type="entry name" value="Glyco_hydro_20_cat"/>
</dbReference>
<evidence type="ECO:0000313" key="6">
    <source>
        <dbReference type="Ensembl" id="ENSLLEP00000041392.1"/>
    </source>
</evidence>
<dbReference type="InterPro" id="IPR038901">
    <property type="entry name" value="HEXDC-like"/>
</dbReference>
<keyword evidence="4" id="KW-0378">Hydrolase</keyword>
<organism evidence="6 7">
    <name type="scientific">Leptobrachium leishanense</name>
    <name type="common">Leishan spiny toad</name>
    <dbReference type="NCBI Taxonomy" id="445787"/>
    <lineage>
        <taxon>Eukaryota</taxon>
        <taxon>Metazoa</taxon>
        <taxon>Chordata</taxon>
        <taxon>Craniata</taxon>
        <taxon>Vertebrata</taxon>
        <taxon>Euteleostomi</taxon>
        <taxon>Amphibia</taxon>
        <taxon>Batrachia</taxon>
        <taxon>Anura</taxon>
        <taxon>Pelobatoidea</taxon>
        <taxon>Megophryidae</taxon>
        <taxon>Leptobrachium</taxon>
    </lineage>
</organism>
<sequence>AHLVHLKNSGNYHRCKPISSQIFPLLAKMGANGLLIEYEDMFPFTGELEVLKSTHAYSEADIDKLLHHAEANKLEVVPLVQTFGHMEYVLKHEKYRGLREMEHYPNSLNPHNAETLPLVRSMLSQILSKHPASSWIHIGADEVYYLGEGQDSKNWINANQGDLGKMFVNYIKEVLVFLHESYPKTQPLMWDDMLRKFSVDIIKASGIPQFVAPVLWIYHADLKIGDAESHIGKYQESGFKSIWFASAFKGASGVDQLWTPINHHMKNHQQWKTVIDSMPSKFPQIRFAGIALTGWQRYDHYSVLCELLPVGIPSLAVCLQVLQYGQFTEEARKETANLLGFNSINVEKNIW</sequence>
<dbReference type="Proteomes" id="UP000694569">
    <property type="component" value="Unplaced"/>
</dbReference>
<dbReference type="GO" id="GO:0004563">
    <property type="term" value="F:beta-N-acetylhexosaminidase activity"/>
    <property type="evidence" value="ECO:0007669"/>
    <property type="project" value="UniProtKB-EC"/>
</dbReference>
<comment type="similarity">
    <text evidence="2">Belongs to the glycosyl hydrolase 20 family.</text>
</comment>
<evidence type="ECO:0000259" key="5">
    <source>
        <dbReference type="Pfam" id="PF00728"/>
    </source>
</evidence>
<reference evidence="6" key="1">
    <citation type="submission" date="2025-08" db="UniProtKB">
        <authorList>
            <consortium name="Ensembl"/>
        </authorList>
    </citation>
    <scope>IDENTIFICATION</scope>
</reference>
<dbReference type="CDD" id="cd06565">
    <property type="entry name" value="GH20_GcnA-like"/>
    <property type="match status" value="1"/>
</dbReference>
<dbReference type="GeneTree" id="ENSGT00390000014852"/>
<evidence type="ECO:0000256" key="4">
    <source>
        <dbReference type="ARBA" id="ARBA00022801"/>
    </source>
</evidence>
<dbReference type="EC" id="3.2.1.52" evidence="3"/>
<reference evidence="6" key="2">
    <citation type="submission" date="2025-09" db="UniProtKB">
        <authorList>
            <consortium name="Ensembl"/>
        </authorList>
    </citation>
    <scope>IDENTIFICATION</scope>
</reference>
<evidence type="ECO:0000256" key="1">
    <source>
        <dbReference type="ARBA" id="ARBA00001231"/>
    </source>
</evidence>